<sequence length="440" mass="48285">MVWIGAALAPLAAGERSAKAVDPKDGPDVDLRIAVEDDEIRFQVITNLAFLDATTAASREDPATLAAAEAPDAMTALFDLFRSENEVTIDGTVVQPIAPDPGRDFEFDPGDPSLFPHFVRYGATAVAKTRLTLRYPCKSPPRRVSVTWGIWPANEQIAVEGRETPSIEILARFAAGGVDRVITLKESEPQYTWHREADAGRNRMAAVPPITENEKPRLPWGAGAGAVLSLLCVLKGPRALRRTLFGPLAVVFTALVALQLSARDVDLPTEAEALAIFEPLHENIYRAFDYTDESAVYDALAQSVDGQLLSALYDDVYRSLVLQEEGGAVAKVTAVRHDRMTVGDIGLVGRQKRVGFRLECQWQVDGAVYHWGHAHTRTNEYIARYTVHAGDDGWRIAASQPIEQRRVDSAPLSDLDMGNENRWRAATSGETTIEEGPREY</sequence>
<dbReference type="AlphaFoldDB" id="A0A518EWR9"/>
<evidence type="ECO:0000313" key="2">
    <source>
        <dbReference type="EMBL" id="QDV08539.1"/>
    </source>
</evidence>
<reference evidence="2 3" key="1">
    <citation type="submission" date="2019-02" db="EMBL/GenBank/DDBJ databases">
        <title>Deep-cultivation of Planctomycetes and their phenomic and genomic characterization uncovers novel biology.</title>
        <authorList>
            <person name="Wiegand S."/>
            <person name="Jogler M."/>
            <person name="Boedeker C."/>
            <person name="Pinto D."/>
            <person name="Vollmers J."/>
            <person name="Rivas-Marin E."/>
            <person name="Kohn T."/>
            <person name="Peeters S.H."/>
            <person name="Heuer A."/>
            <person name="Rast P."/>
            <person name="Oberbeckmann S."/>
            <person name="Bunk B."/>
            <person name="Jeske O."/>
            <person name="Meyerdierks A."/>
            <person name="Storesund J.E."/>
            <person name="Kallscheuer N."/>
            <person name="Luecker S."/>
            <person name="Lage O.M."/>
            <person name="Pohl T."/>
            <person name="Merkel B.J."/>
            <person name="Hornburger P."/>
            <person name="Mueller R.-W."/>
            <person name="Bruemmer F."/>
            <person name="Labrenz M."/>
            <person name="Spormann A.M."/>
            <person name="Op den Camp H."/>
            <person name="Overmann J."/>
            <person name="Amann R."/>
            <person name="Jetten M.S.M."/>
            <person name="Mascher T."/>
            <person name="Medema M.H."/>
            <person name="Devos D.P."/>
            <person name="Kaster A.-K."/>
            <person name="Ovreas L."/>
            <person name="Rohde M."/>
            <person name="Galperin M.Y."/>
            <person name="Jogler C."/>
        </authorList>
    </citation>
    <scope>NUCLEOTIDE SEQUENCE [LARGE SCALE GENOMIC DNA]</scope>
    <source>
        <strain evidence="2 3">Poly30</strain>
    </source>
</reference>
<accession>A0A518EWR9</accession>
<evidence type="ECO:0000313" key="3">
    <source>
        <dbReference type="Proteomes" id="UP000320390"/>
    </source>
</evidence>
<feature type="region of interest" description="Disordered" evidence="1">
    <location>
        <begin position="407"/>
        <end position="440"/>
    </location>
</feature>
<evidence type="ECO:0000256" key="1">
    <source>
        <dbReference type="SAM" id="MobiDB-lite"/>
    </source>
</evidence>
<protein>
    <submittedName>
        <fullName evidence="2">Uncharacterized protein</fullName>
    </submittedName>
</protein>
<keyword evidence="3" id="KW-1185">Reference proteome</keyword>
<dbReference type="Proteomes" id="UP000320390">
    <property type="component" value="Chromosome"/>
</dbReference>
<name>A0A518EWR9_9BACT</name>
<dbReference type="EMBL" id="CP036434">
    <property type="protein sequence ID" value="QDV08539.1"/>
    <property type="molecule type" value="Genomic_DNA"/>
</dbReference>
<gene>
    <name evidence="2" type="ORF">Poly30_40870</name>
</gene>
<proteinExistence type="predicted"/>
<organism evidence="2 3">
    <name type="scientific">Saltatorellus ferox</name>
    <dbReference type="NCBI Taxonomy" id="2528018"/>
    <lineage>
        <taxon>Bacteria</taxon>
        <taxon>Pseudomonadati</taxon>
        <taxon>Planctomycetota</taxon>
        <taxon>Planctomycetia</taxon>
        <taxon>Planctomycetia incertae sedis</taxon>
        <taxon>Saltatorellus</taxon>
    </lineage>
</organism>